<name>A0A1C2IBM3_ACITH</name>
<dbReference type="PANTHER" id="PTHR33317">
    <property type="entry name" value="POLYNUCLEOTIDYL TRANSFERASE, RIBONUCLEASE H-LIKE SUPERFAMILY PROTEIN"/>
    <property type="match status" value="1"/>
</dbReference>
<keyword evidence="1 5" id="KW-0963">Cytoplasm</keyword>
<dbReference type="EMBL" id="LWSA01000167">
    <property type="protein sequence ID" value="OCX71466.1"/>
    <property type="molecule type" value="Genomic_DNA"/>
</dbReference>
<evidence type="ECO:0000313" key="10">
    <source>
        <dbReference type="Proteomes" id="UP000095008"/>
    </source>
</evidence>
<dbReference type="HAMAP" id="MF_00651">
    <property type="entry name" value="Nuclease_YqgF"/>
    <property type="match status" value="1"/>
</dbReference>
<dbReference type="NCBIfam" id="TIGR00250">
    <property type="entry name" value="RNAse_H_YqgF"/>
    <property type="match status" value="1"/>
</dbReference>
<evidence type="ECO:0000256" key="1">
    <source>
        <dbReference type="ARBA" id="ARBA00022490"/>
    </source>
</evidence>
<dbReference type="GO" id="GO:0004518">
    <property type="term" value="F:nuclease activity"/>
    <property type="evidence" value="ECO:0007669"/>
    <property type="project" value="UniProtKB-KW"/>
</dbReference>
<dbReference type="EMBL" id="LWRY01000080">
    <property type="protein sequence ID" value="OCX73374.1"/>
    <property type="molecule type" value="Genomic_DNA"/>
</dbReference>
<evidence type="ECO:0000259" key="6">
    <source>
        <dbReference type="SMART" id="SM00732"/>
    </source>
</evidence>
<dbReference type="InterPro" id="IPR006641">
    <property type="entry name" value="YqgF/RNaseH-like_dom"/>
</dbReference>
<dbReference type="STRING" id="930.GCA_002079865_02612"/>
<gene>
    <name evidence="8" type="ORF">A6M23_08160</name>
    <name evidence="7" type="ORF">A6P07_12100</name>
</gene>
<proteinExistence type="inferred from homology"/>
<dbReference type="OrthoDB" id="9796140at2"/>
<evidence type="ECO:0000313" key="8">
    <source>
        <dbReference type="EMBL" id="OCX73374.1"/>
    </source>
</evidence>
<evidence type="ECO:0000256" key="3">
    <source>
        <dbReference type="ARBA" id="ARBA00022722"/>
    </source>
</evidence>
<evidence type="ECO:0000313" key="9">
    <source>
        <dbReference type="Proteomes" id="UP000094893"/>
    </source>
</evidence>
<evidence type="ECO:0000256" key="4">
    <source>
        <dbReference type="ARBA" id="ARBA00022801"/>
    </source>
</evidence>
<keyword evidence="10" id="KW-1185">Reference proteome</keyword>
<dbReference type="Pfam" id="PF03652">
    <property type="entry name" value="RuvX"/>
    <property type="match status" value="1"/>
</dbReference>
<dbReference type="Proteomes" id="UP000095008">
    <property type="component" value="Unassembled WGS sequence"/>
</dbReference>
<protein>
    <recommendedName>
        <fullName evidence="5">Putative pre-16S rRNA nuclease</fullName>
        <ecNumber evidence="5">3.1.-.-</ecNumber>
    </recommendedName>
</protein>
<sequence>MPEGSGPLLGVDFGERRIGIAVLGESGWAPQGVATLRNGESGPDWESFARILKDWRPRAIVLGLPLNMDDSEGLMVRRVRNFAKSLQCRFPLPVHWVDERLSSHAAEWMLKERALSAKRRAGLLDQAAACEILQTFQDVGAMQ</sequence>
<comment type="subcellular location">
    <subcellularLocation>
        <location evidence="5">Cytoplasm</location>
    </subcellularLocation>
</comment>
<dbReference type="PANTHER" id="PTHR33317:SF4">
    <property type="entry name" value="POLYNUCLEOTIDYL TRANSFERASE, RIBONUCLEASE H-LIKE SUPERFAMILY PROTEIN"/>
    <property type="match status" value="1"/>
</dbReference>
<dbReference type="RefSeq" id="WP_024893459.1">
    <property type="nucleotide sequence ID" value="NZ_DAIAWO010000040.1"/>
</dbReference>
<dbReference type="eggNOG" id="COG0816">
    <property type="taxonomic scope" value="Bacteria"/>
</dbReference>
<dbReference type="CDD" id="cd16964">
    <property type="entry name" value="YqgF"/>
    <property type="match status" value="1"/>
</dbReference>
<keyword evidence="2 5" id="KW-0690">Ribosome biogenesis</keyword>
<dbReference type="GeneID" id="60694594"/>
<dbReference type="GO" id="GO:0016788">
    <property type="term" value="F:hydrolase activity, acting on ester bonds"/>
    <property type="evidence" value="ECO:0007669"/>
    <property type="project" value="UniProtKB-UniRule"/>
</dbReference>
<dbReference type="InterPro" id="IPR012337">
    <property type="entry name" value="RNaseH-like_sf"/>
</dbReference>
<dbReference type="InterPro" id="IPR037027">
    <property type="entry name" value="YqgF/RNaseH-like_dom_sf"/>
</dbReference>
<reference evidence="8 9" key="1">
    <citation type="journal article" date="2016" name="Int. J. Mol. Sci.">
        <title>Comparative genomics of the extreme acidophile Acidithiobacillus thiooxidans reveals intraspecific divergence and niche adaptation.</title>
        <authorList>
            <person name="Zhang X."/>
            <person name="Feng X."/>
            <person name="Tao J."/>
            <person name="Ma L."/>
            <person name="Xiao Y."/>
            <person name="Liang Y."/>
            <person name="Liu X."/>
            <person name="Yin H."/>
        </authorList>
    </citation>
    <scope>NUCLEOTIDE SEQUENCE [LARGE SCALE GENOMIC DNA]</scope>
    <source>
        <strain evidence="7 9">A02</strain>
        <strain evidence="8">DXS-W</strain>
    </source>
</reference>
<feature type="domain" description="YqgF/RNase H-like" evidence="6">
    <location>
        <begin position="6"/>
        <end position="106"/>
    </location>
</feature>
<keyword evidence="4 5" id="KW-0378">Hydrolase</keyword>
<dbReference type="EC" id="3.1.-.-" evidence="5"/>
<evidence type="ECO:0000256" key="2">
    <source>
        <dbReference type="ARBA" id="ARBA00022517"/>
    </source>
</evidence>
<accession>A0A1C2IBM3</accession>
<dbReference type="GO" id="GO:0005829">
    <property type="term" value="C:cytosol"/>
    <property type="evidence" value="ECO:0007669"/>
    <property type="project" value="TreeGrafter"/>
</dbReference>
<comment type="caution">
    <text evidence="8">The sequence shown here is derived from an EMBL/GenBank/DDBJ whole genome shotgun (WGS) entry which is preliminary data.</text>
</comment>
<comment type="similarity">
    <text evidence="5">Belongs to the YqgF HJR family.</text>
</comment>
<dbReference type="SMART" id="SM00732">
    <property type="entry name" value="YqgFc"/>
    <property type="match status" value="1"/>
</dbReference>
<dbReference type="Gene3D" id="3.30.420.140">
    <property type="entry name" value="YqgF/RNase H-like domain"/>
    <property type="match status" value="1"/>
</dbReference>
<dbReference type="AlphaFoldDB" id="A0A1C2IBM3"/>
<evidence type="ECO:0000256" key="5">
    <source>
        <dbReference type="HAMAP-Rule" id="MF_00651"/>
    </source>
</evidence>
<keyword evidence="3 5" id="KW-0540">Nuclease</keyword>
<dbReference type="GO" id="GO:0000967">
    <property type="term" value="P:rRNA 5'-end processing"/>
    <property type="evidence" value="ECO:0007669"/>
    <property type="project" value="UniProtKB-UniRule"/>
</dbReference>
<evidence type="ECO:0000313" key="7">
    <source>
        <dbReference type="EMBL" id="OCX71466.1"/>
    </source>
</evidence>
<comment type="function">
    <text evidence="5">Could be a nuclease involved in processing of the 5'-end of pre-16S rRNA.</text>
</comment>
<dbReference type="SUPFAM" id="SSF53098">
    <property type="entry name" value="Ribonuclease H-like"/>
    <property type="match status" value="1"/>
</dbReference>
<dbReference type="Proteomes" id="UP000094893">
    <property type="component" value="Unassembled WGS sequence"/>
</dbReference>
<organism evidence="8 10">
    <name type="scientific">Acidithiobacillus thiooxidans</name>
    <name type="common">Thiobacillus thiooxidans</name>
    <dbReference type="NCBI Taxonomy" id="930"/>
    <lineage>
        <taxon>Bacteria</taxon>
        <taxon>Pseudomonadati</taxon>
        <taxon>Pseudomonadota</taxon>
        <taxon>Acidithiobacillia</taxon>
        <taxon>Acidithiobacillales</taxon>
        <taxon>Acidithiobacillaceae</taxon>
        <taxon>Acidithiobacillus</taxon>
    </lineage>
</organism>
<dbReference type="InterPro" id="IPR005227">
    <property type="entry name" value="YqgF"/>
</dbReference>